<proteinExistence type="predicted"/>
<dbReference type="STRING" id="1869.MB27_34395"/>
<protein>
    <recommendedName>
        <fullName evidence="4">Phospholipase A2</fullName>
    </recommendedName>
</protein>
<reference evidence="2 3" key="1">
    <citation type="submission" date="2014-10" db="EMBL/GenBank/DDBJ databases">
        <title>Draft genome sequence of Actinoplanes utahensis NRRL 12052.</title>
        <authorList>
            <person name="Velasco-Bucheli B."/>
            <person name="del Cerro C."/>
            <person name="Hormigo D."/>
            <person name="Garcia J.L."/>
            <person name="Acebal C."/>
            <person name="Arroyo M."/>
            <person name="de la Mata I."/>
        </authorList>
    </citation>
    <scope>NUCLEOTIDE SEQUENCE [LARGE SCALE GENOMIC DNA]</scope>
    <source>
        <strain evidence="2 3">NRRL 12052</strain>
    </source>
</reference>
<gene>
    <name evidence="2" type="ORF">MB27_34395</name>
</gene>
<dbReference type="EMBL" id="JRTT01000131">
    <property type="protein sequence ID" value="KHD73335.1"/>
    <property type="molecule type" value="Genomic_DNA"/>
</dbReference>
<dbReference type="OrthoDB" id="290927at2"/>
<feature type="signal peptide" evidence="1">
    <location>
        <begin position="1"/>
        <end position="28"/>
    </location>
</feature>
<evidence type="ECO:0000313" key="2">
    <source>
        <dbReference type="EMBL" id="KHD73335.1"/>
    </source>
</evidence>
<dbReference type="GO" id="GO:0050482">
    <property type="term" value="P:arachidonate secretion"/>
    <property type="evidence" value="ECO:0007669"/>
    <property type="project" value="InterPro"/>
</dbReference>
<dbReference type="GO" id="GO:0006644">
    <property type="term" value="P:phospholipid metabolic process"/>
    <property type="evidence" value="ECO:0007669"/>
    <property type="project" value="InterPro"/>
</dbReference>
<dbReference type="Proteomes" id="UP000054537">
    <property type="component" value="Unassembled WGS sequence"/>
</dbReference>
<sequence length="176" mass="19091">MRTTLKTMVVAAAAVIGMQAALPGVAFAAATEAQRVAQATAWSQATTASRQSWDAGRQNQGAWADYGFDWSTDYCSTSPDKPLGFDFKLSCHRHDFGYRNFKALGIFDANKDRIDNAFLADLRAVCDGYSGLQRSTCRGLANTYYEAVRVFGFTAVSEEQINEAAQTALAEFGLAS</sequence>
<evidence type="ECO:0000256" key="1">
    <source>
        <dbReference type="SAM" id="SignalP"/>
    </source>
</evidence>
<name>A0A0A6UBD4_ACTUT</name>
<keyword evidence="3" id="KW-1185">Reference proteome</keyword>
<dbReference type="AlphaFoldDB" id="A0A0A6UBD4"/>
<organism evidence="2 3">
    <name type="scientific">Actinoplanes utahensis</name>
    <dbReference type="NCBI Taxonomy" id="1869"/>
    <lineage>
        <taxon>Bacteria</taxon>
        <taxon>Bacillati</taxon>
        <taxon>Actinomycetota</taxon>
        <taxon>Actinomycetes</taxon>
        <taxon>Micromonosporales</taxon>
        <taxon>Micromonosporaceae</taxon>
        <taxon>Actinoplanes</taxon>
    </lineage>
</organism>
<dbReference type="InterPro" id="IPR036444">
    <property type="entry name" value="PLipase_A2_dom_sf"/>
</dbReference>
<evidence type="ECO:0000313" key="3">
    <source>
        <dbReference type="Proteomes" id="UP000054537"/>
    </source>
</evidence>
<dbReference type="GO" id="GO:0004623">
    <property type="term" value="F:phospholipase A2 activity"/>
    <property type="evidence" value="ECO:0007669"/>
    <property type="project" value="InterPro"/>
</dbReference>
<feature type="chain" id="PRO_5002033728" description="Phospholipase A2" evidence="1">
    <location>
        <begin position="29"/>
        <end position="176"/>
    </location>
</feature>
<evidence type="ECO:0008006" key="4">
    <source>
        <dbReference type="Google" id="ProtNLM"/>
    </source>
</evidence>
<dbReference type="RefSeq" id="WP_043531859.1">
    <property type="nucleotide sequence ID" value="NZ_BAABKU010000044.1"/>
</dbReference>
<comment type="caution">
    <text evidence="2">The sequence shown here is derived from an EMBL/GenBank/DDBJ whole genome shotgun (WGS) entry which is preliminary data.</text>
</comment>
<dbReference type="eggNOG" id="COG5479">
    <property type="taxonomic scope" value="Bacteria"/>
</dbReference>
<dbReference type="InterPro" id="IPR015141">
    <property type="entry name" value="PLipase_A2_prok/fun"/>
</dbReference>
<accession>A0A0A6UBD4</accession>
<dbReference type="Pfam" id="PF09056">
    <property type="entry name" value="Phospholip_A2_3"/>
    <property type="match status" value="1"/>
</dbReference>
<dbReference type="Gene3D" id="1.20.90.10">
    <property type="entry name" value="Phospholipase A2 domain"/>
    <property type="match status" value="1"/>
</dbReference>
<dbReference type="SUPFAM" id="SSF48619">
    <property type="entry name" value="Phospholipase A2, PLA2"/>
    <property type="match status" value="1"/>
</dbReference>
<keyword evidence="1" id="KW-0732">Signal</keyword>